<evidence type="ECO:0000259" key="6">
    <source>
        <dbReference type="PROSITE" id="PS50801"/>
    </source>
</evidence>
<feature type="transmembrane region" description="Helical" evidence="5">
    <location>
        <begin position="195"/>
        <end position="213"/>
    </location>
</feature>
<evidence type="ECO:0000313" key="7">
    <source>
        <dbReference type="EMBL" id="PLX60953.1"/>
    </source>
</evidence>
<dbReference type="InterPro" id="IPR011547">
    <property type="entry name" value="SLC26A/SulP_dom"/>
</dbReference>
<dbReference type="InterPro" id="IPR002645">
    <property type="entry name" value="STAS_dom"/>
</dbReference>
<evidence type="ECO:0000256" key="2">
    <source>
        <dbReference type="ARBA" id="ARBA00022692"/>
    </source>
</evidence>
<protein>
    <submittedName>
        <fullName evidence="7">C4-dicarboxylic acid transporter DauA</fullName>
    </submittedName>
</protein>
<comment type="subcellular location">
    <subcellularLocation>
        <location evidence="1">Membrane</location>
        <topology evidence="1">Multi-pass membrane protein</topology>
    </subcellularLocation>
</comment>
<dbReference type="STRING" id="1111735.GCA_000428045_00095"/>
<evidence type="ECO:0000256" key="4">
    <source>
        <dbReference type="ARBA" id="ARBA00023136"/>
    </source>
</evidence>
<keyword evidence="3 5" id="KW-1133">Transmembrane helix</keyword>
<dbReference type="CDD" id="cd07042">
    <property type="entry name" value="STAS_SulP_like_sulfate_transporter"/>
    <property type="match status" value="1"/>
</dbReference>
<dbReference type="Gene3D" id="3.30.750.24">
    <property type="entry name" value="STAS domain"/>
    <property type="match status" value="1"/>
</dbReference>
<gene>
    <name evidence="7" type="ORF">C0630_12865</name>
</gene>
<dbReference type="GO" id="GO:0055085">
    <property type="term" value="P:transmembrane transport"/>
    <property type="evidence" value="ECO:0007669"/>
    <property type="project" value="InterPro"/>
</dbReference>
<feature type="transmembrane region" description="Helical" evidence="5">
    <location>
        <begin position="20"/>
        <end position="42"/>
    </location>
</feature>
<reference evidence="7 8" key="1">
    <citation type="submission" date="2017-11" db="EMBL/GenBank/DDBJ databases">
        <title>Genome-resolved metagenomics identifies genetic mobility, metabolic interactions, and unexpected diversity in perchlorate-reducing communities.</title>
        <authorList>
            <person name="Barnum T.P."/>
            <person name="Figueroa I.A."/>
            <person name="Carlstrom C.I."/>
            <person name="Lucas L.N."/>
            <person name="Engelbrektson A.L."/>
            <person name="Coates J.D."/>
        </authorList>
    </citation>
    <scope>NUCLEOTIDE SEQUENCE [LARGE SCALE GENOMIC DNA]</scope>
    <source>
        <strain evidence="7">BM301</strain>
    </source>
</reference>
<sequence length="563" mass="59704">MFSALRTALVNERSLSSIQSNILAGLTVGVIALPLSMALAIASGVPPQHGLYTAIVAGIVIALTGGSKVNISGPTAAFVVVLLPIVQQYGIGGLLVSGFLAGIILVLLGLARLGRLIEIVPYPVTVGFTAGIGVVIATFQIKDFLGLNIQSLDGHYIDKLWLILQSVPSINWQETMIGSLSLGVLILWPRLQSRIPGHLVALLIGSVAAWLISQITSDFSVATIGSRFHYELNGITGSGIPPFLPGFEWPWNLPDAEGNSIGFSFSLLNTLLASAITIAILGSLESLLCAVVADGMSGKKHNPNDELIGQGIGNMVASLFGGIPATAAIARTAANVRAGGTSPLASVVHGLFILVAILSLSPVLAYIPMASMAALLLMVAWNMSEAKHFIRTLKIAPRDDILTLVTCFLLTVLFDMTIAVGVGMGLAAMLFIHRSIRLTENTKVESGRMNELELPSQISIYDINGPLFFGSAQKALKNITAITPEVRVIVLDMTEVTMVDMSAIVAMESIVANLAAKNVGLVISNLQPRIILKLRRAGVRTRPGRIRFARTMDEAIEKAKRMT</sequence>
<dbReference type="Proteomes" id="UP000235015">
    <property type="component" value="Unassembled WGS sequence"/>
</dbReference>
<dbReference type="InterPro" id="IPR001902">
    <property type="entry name" value="SLC26A/SulP_fam"/>
</dbReference>
<dbReference type="RefSeq" id="WP_029131733.1">
    <property type="nucleotide sequence ID" value="NZ_CBDUFW010000074.1"/>
</dbReference>
<feature type="transmembrane region" description="Helical" evidence="5">
    <location>
        <begin position="307"/>
        <end position="330"/>
    </location>
</feature>
<dbReference type="GO" id="GO:0016020">
    <property type="term" value="C:membrane"/>
    <property type="evidence" value="ECO:0007669"/>
    <property type="project" value="UniProtKB-SubCell"/>
</dbReference>
<dbReference type="Pfam" id="PF01740">
    <property type="entry name" value="STAS"/>
    <property type="match status" value="1"/>
</dbReference>
<comment type="caution">
    <text evidence="7">The sequence shown here is derived from an EMBL/GenBank/DDBJ whole genome shotgun (WGS) entry which is preliminary data.</text>
</comment>
<keyword evidence="2 5" id="KW-0812">Transmembrane</keyword>
<feature type="domain" description="STAS" evidence="6">
    <location>
        <begin position="448"/>
        <end position="559"/>
    </location>
</feature>
<feature type="transmembrane region" description="Helical" evidence="5">
    <location>
        <begin position="89"/>
        <end position="110"/>
    </location>
</feature>
<proteinExistence type="predicted"/>
<evidence type="ECO:0000256" key="5">
    <source>
        <dbReference type="SAM" id="Phobius"/>
    </source>
</evidence>
<feature type="transmembrane region" description="Helical" evidence="5">
    <location>
        <begin position="170"/>
        <end position="188"/>
    </location>
</feature>
<evidence type="ECO:0000256" key="3">
    <source>
        <dbReference type="ARBA" id="ARBA00022989"/>
    </source>
</evidence>
<evidence type="ECO:0000313" key="8">
    <source>
        <dbReference type="Proteomes" id="UP000235015"/>
    </source>
</evidence>
<dbReference type="InterPro" id="IPR036513">
    <property type="entry name" value="STAS_dom_sf"/>
</dbReference>
<feature type="transmembrane region" description="Helical" evidence="5">
    <location>
        <begin position="122"/>
        <end position="141"/>
    </location>
</feature>
<organism evidence="7 8">
    <name type="scientific">Sedimenticola selenatireducens</name>
    <dbReference type="NCBI Taxonomy" id="191960"/>
    <lineage>
        <taxon>Bacteria</taxon>
        <taxon>Pseudomonadati</taxon>
        <taxon>Pseudomonadota</taxon>
        <taxon>Gammaproteobacteria</taxon>
        <taxon>Chromatiales</taxon>
        <taxon>Sedimenticolaceae</taxon>
        <taxon>Sedimenticola</taxon>
    </lineage>
</organism>
<dbReference type="NCBIfam" id="NF008660">
    <property type="entry name" value="PRK11660.1"/>
    <property type="match status" value="1"/>
</dbReference>
<dbReference type="AlphaFoldDB" id="A0A2N6CUU5"/>
<keyword evidence="4 5" id="KW-0472">Membrane</keyword>
<feature type="transmembrane region" description="Helical" evidence="5">
    <location>
        <begin position="49"/>
        <end position="69"/>
    </location>
</feature>
<evidence type="ECO:0000256" key="1">
    <source>
        <dbReference type="ARBA" id="ARBA00004141"/>
    </source>
</evidence>
<dbReference type="Pfam" id="PF00916">
    <property type="entry name" value="Sulfate_transp"/>
    <property type="match status" value="1"/>
</dbReference>
<dbReference type="SUPFAM" id="SSF52091">
    <property type="entry name" value="SpoIIaa-like"/>
    <property type="match status" value="1"/>
</dbReference>
<dbReference type="PROSITE" id="PS50801">
    <property type="entry name" value="STAS"/>
    <property type="match status" value="1"/>
</dbReference>
<accession>A0A2N6CUU5</accession>
<name>A0A2N6CUU5_9GAMM</name>
<feature type="transmembrane region" description="Helical" evidence="5">
    <location>
        <begin position="350"/>
        <end position="380"/>
    </location>
</feature>
<dbReference type="EMBL" id="PKUN01000022">
    <property type="protein sequence ID" value="PLX60953.1"/>
    <property type="molecule type" value="Genomic_DNA"/>
</dbReference>
<feature type="transmembrane region" description="Helical" evidence="5">
    <location>
        <begin position="401"/>
        <end position="432"/>
    </location>
</feature>
<dbReference type="PANTHER" id="PTHR11814">
    <property type="entry name" value="SULFATE TRANSPORTER"/>
    <property type="match status" value="1"/>
</dbReference>
<feature type="transmembrane region" description="Helical" evidence="5">
    <location>
        <begin position="271"/>
        <end position="295"/>
    </location>
</feature>